<gene>
    <name evidence="2" type="ORF">CBOVIS_LOCUS11040</name>
</gene>
<evidence type="ECO:0000313" key="2">
    <source>
        <dbReference type="EMBL" id="CAB3409384.1"/>
    </source>
</evidence>
<reference evidence="2 3" key="1">
    <citation type="submission" date="2020-04" db="EMBL/GenBank/DDBJ databases">
        <authorList>
            <person name="Laetsch R D."/>
            <person name="Stevens L."/>
            <person name="Kumar S."/>
            <person name="Blaxter L. M."/>
        </authorList>
    </citation>
    <scope>NUCLEOTIDE SEQUENCE [LARGE SCALE GENOMIC DNA]</scope>
</reference>
<dbReference type="OrthoDB" id="5829348at2759"/>
<feature type="region of interest" description="Disordered" evidence="1">
    <location>
        <begin position="1"/>
        <end position="21"/>
    </location>
</feature>
<evidence type="ECO:0000313" key="3">
    <source>
        <dbReference type="Proteomes" id="UP000494206"/>
    </source>
</evidence>
<evidence type="ECO:0000256" key="1">
    <source>
        <dbReference type="SAM" id="MobiDB-lite"/>
    </source>
</evidence>
<accession>A0A8S1FAY3</accession>
<protein>
    <recommendedName>
        <fullName evidence="4">Adenylate kinase</fullName>
    </recommendedName>
</protein>
<sequence>MGCTPSAPTPPSEALSDKFGPPPPIPVDIGTGIRHQLNSTDVTIIFIFGGPASQKGLVIQELTGSFNFVSISVEDIVFNYLPNRVANTIESIGEIQEILKRDQGILTVDWILSMISAKLSTSMGQRFVVDIVPTLATIMKADSYKSRTHDRSLENFERTHPITFALDISVLDEQELIAPNESAKEANNKKLSPEMSQFMKGIDDIDKGRLEKRLDEYHQCAEPFLRYFHKTRRIARLSLHTGSFANLVPTCRDVMLEFGFTLSRRDDHVLVFSAQVVHENLDLDYYKLKRVDIAELCKPSDGLVAQIAALHKYIASHGRPGDNFLVIMRNVKKNDITKSKRINFMEKKSEAYLDEFIKNKQHDRPPKSRCRTAINCVSSSRQIILFLEPFSSTIAQNIASLYNKMVKRKSSTGVTSMSRLQREAPSSRGTAADANNT</sequence>
<dbReference type="Proteomes" id="UP000494206">
    <property type="component" value="Unassembled WGS sequence"/>
</dbReference>
<keyword evidence="3" id="KW-1185">Reference proteome</keyword>
<proteinExistence type="predicted"/>
<dbReference type="InterPro" id="IPR027417">
    <property type="entry name" value="P-loop_NTPase"/>
</dbReference>
<dbReference type="EMBL" id="CADEPM010000008">
    <property type="protein sequence ID" value="CAB3409384.1"/>
    <property type="molecule type" value="Genomic_DNA"/>
</dbReference>
<organism evidence="2 3">
    <name type="scientific">Caenorhabditis bovis</name>
    <dbReference type="NCBI Taxonomy" id="2654633"/>
    <lineage>
        <taxon>Eukaryota</taxon>
        <taxon>Metazoa</taxon>
        <taxon>Ecdysozoa</taxon>
        <taxon>Nematoda</taxon>
        <taxon>Chromadorea</taxon>
        <taxon>Rhabditida</taxon>
        <taxon>Rhabditina</taxon>
        <taxon>Rhabditomorpha</taxon>
        <taxon>Rhabditoidea</taxon>
        <taxon>Rhabditidae</taxon>
        <taxon>Peloderinae</taxon>
        <taxon>Caenorhabditis</taxon>
    </lineage>
</organism>
<evidence type="ECO:0008006" key="4">
    <source>
        <dbReference type="Google" id="ProtNLM"/>
    </source>
</evidence>
<feature type="compositionally biased region" description="Polar residues" evidence="1">
    <location>
        <begin position="427"/>
        <end position="437"/>
    </location>
</feature>
<dbReference type="SUPFAM" id="SSF52540">
    <property type="entry name" value="P-loop containing nucleoside triphosphate hydrolases"/>
    <property type="match status" value="1"/>
</dbReference>
<feature type="region of interest" description="Disordered" evidence="1">
    <location>
        <begin position="412"/>
        <end position="437"/>
    </location>
</feature>
<dbReference type="Gene3D" id="3.40.50.300">
    <property type="entry name" value="P-loop containing nucleotide triphosphate hydrolases"/>
    <property type="match status" value="1"/>
</dbReference>
<name>A0A8S1FAY3_9PELO</name>
<dbReference type="AlphaFoldDB" id="A0A8S1FAY3"/>
<comment type="caution">
    <text evidence="2">The sequence shown here is derived from an EMBL/GenBank/DDBJ whole genome shotgun (WGS) entry which is preliminary data.</text>
</comment>